<feature type="transmembrane region" description="Helical" evidence="1">
    <location>
        <begin position="63"/>
        <end position="83"/>
    </location>
</feature>
<reference evidence="2 3" key="1">
    <citation type="submission" date="2018-06" db="EMBL/GenBank/DDBJ databases">
        <authorList>
            <consortium name="Pathogen Informatics"/>
            <person name="Doyle S."/>
        </authorList>
    </citation>
    <scope>NUCLEOTIDE SEQUENCE [LARGE SCALE GENOMIC DNA]</scope>
    <source>
        <strain evidence="2 3">NCTC10526</strain>
    </source>
</reference>
<dbReference type="AlphaFoldDB" id="A0A379LGS6"/>
<sequence>MHNHVTVGNDNHGNVCGGDLTINSMLPCKNGDGMLSFEDYQRMPYCNKCIGVSRYRNEQRFHFYSLLVGLVISALMIALHWIVTGGLPKFLLPMFKDDFLAPLVVPVLSTAMLAVVILLICALFSKRLADRYNNQYFSYHE</sequence>
<dbReference type="EMBL" id="UGVC01000001">
    <property type="protein sequence ID" value="SUD89756.1"/>
    <property type="molecule type" value="Genomic_DNA"/>
</dbReference>
<dbReference type="RefSeq" id="WP_051584539.1">
    <property type="nucleotide sequence ID" value="NZ_CAJHAQ010000001.1"/>
</dbReference>
<gene>
    <name evidence="2" type="ORF">NCTC10526_00054</name>
</gene>
<accession>A0A379LGS6</accession>
<dbReference type="Proteomes" id="UP000254123">
    <property type="component" value="Unassembled WGS sequence"/>
</dbReference>
<feature type="transmembrane region" description="Helical" evidence="1">
    <location>
        <begin position="103"/>
        <end position="124"/>
    </location>
</feature>
<keyword evidence="1" id="KW-0812">Transmembrane</keyword>
<evidence type="ECO:0000256" key="1">
    <source>
        <dbReference type="SAM" id="Phobius"/>
    </source>
</evidence>
<keyword evidence="3" id="KW-1185">Reference proteome</keyword>
<evidence type="ECO:0000313" key="3">
    <source>
        <dbReference type="Proteomes" id="UP000254123"/>
    </source>
</evidence>
<evidence type="ECO:0000313" key="2">
    <source>
        <dbReference type="EMBL" id="SUD89756.1"/>
    </source>
</evidence>
<protein>
    <submittedName>
        <fullName evidence="2">Uncharacterized protein</fullName>
    </submittedName>
</protein>
<keyword evidence="1" id="KW-1133">Transmembrane helix</keyword>
<name>A0A379LGS6_9GAMM</name>
<keyword evidence="1" id="KW-0472">Membrane</keyword>
<proteinExistence type="predicted"/>
<organism evidence="2 3">
    <name type="scientific">Psychrobacter phenylpyruvicus</name>
    <dbReference type="NCBI Taxonomy" id="29432"/>
    <lineage>
        <taxon>Bacteria</taxon>
        <taxon>Pseudomonadati</taxon>
        <taxon>Pseudomonadota</taxon>
        <taxon>Gammaproteobacteria</taxon>
        <taxon>Moraxellales</taxon>
        <taxon>Moraxellaceae</taxon>
        <taxon>Psychrobacter</taxon>
    </lineage>
</organism>
<dbReference type="STRING" id="1123034.GCA_000685805_02299"/>